<keyword evidence="4" id="KW-0963">Cytoplasm</keyword>
<comment type="similarity">
    <text evidence="3">Belongs to the CSN1 family.</text>
</comment>
<evidence type="ECO:0000256" key="5">
    <source>
        <dbReference type="ARBA" id="ARBA00022790"/>
    </source>
</evidence>
<evidence type="ECO:0000256" key="6">
    <source>
        <dbReference type="ARBA" id="ARBA00023242"/>
    </source>
</evidence>
<sequence length="459" mass="49706">MAANGSPGSPAKRMRPDRSPALGALPPPTFDLETWASNYEGALLPLRLAHIAIHCPTLSHESMTSAVSAAKKGKDVQLYTGLCELAKQLGHSDLATPDAEWVTKQEEGNRRETARLEGELRGYKNNLIRESIRMGQEDIATHMLVTGGPAPDSNNPQSLNTSGYNAAYQAFGKMRDYCTTPTHIASMTLRLIYTSLLQAVHAQQQGLTATTHFNATLANAGRLRTVGGTLHGADLTRALASANDLAIYGGLTALATFSRQELLDKVLGGNFRPFLELEPHMRKAISLYTTAKYQACLDTLRRYYSDWRLDIFLGAPSTAFPSSTSTGIPESHVDALFARIREKSITAHFTSFSEISLASLASTFPPTSSSPTAMEDEILQMIESGQLDARLDVVNGLLIAPREERRTNAHAEAKRTAAEVERTLLLRLHRVNATLGGLEIPRPKGQPAWGEVGGAGYGA</sequence>
<dbReference type="InterPro" id="IPR000717">
    <property type="entry name" value="PCI_dom"/>
</dbReference>
<protein>
    <recommendedName>
        <fullName evidence="8">PCI domain-containing protein</fullName>
    </recommendedName>
</protein>
<evidence type="ECO:0000256" key="1">
    <source>
        <dbReference type="ARBA" id="ARBA00004123"/>
    </source>
</evidence>
<proteinExistence type="inferred from homology"/>
<dbReference type="VEuPathDB" id="FungiDB:BTJ68_13356"/>
<comment type="subcellular location">
    <subcellularLocation>
        <location evidence="2">Cytoplasm</location>
    </subcellularLocation>
    <subcellularLocation>
        <location evidence="1">Nucleus</location>
    </subcellularLocation>
</comment>
<dbReference type="GO" id="GO:0005737">
    <property type="term" value="C:cytoplasm"/>
    <property type="evidence" value="ECO:0007669"/>
    <property type="project" value="UniProtKB-SubCell"/>
</dbReference>
<dbReference type="GO" id="GO:0008180">
    <property type="term" value="C:COP9 signalosome"/>
    <property type="evidence" value="ECO:0007669"/>
    <property type="project" value="UniProtKB-KW"/>
</dbReference>
<dbReference type="SUPFAM" id="SSF46785">
    <property type="entry name" value="Winged helix' DNA-binding domain"/>
    <property type="match status" value="1"/>
</dbReference>
<comment type="caution">
    <text evidence="9">The sequence shown here is derived from an EMBL/GenBank/DDBJ whole genome shotgun (WGS) entry which is preliminary data.</text>
</comment>
<evidence type="ECO:0000313" key="9">
    <source>
        <dbReference type="EMBL" id="OTA24662.1"/>
    </source>
</evidence>
<organism evidence="9 10">
    <name type="scientific">Hortaea werneckii EXF-2000</name>
    <dbReference type="NCBI Taxonomy" id="1157616"/>
    <lineage>
        <taxon>Eukaryota</taxon>
        <taxon>Fungi</taxon>
        <taxon>Dikarya</taxon>
        <taxon>Ascomycota</taxon>
        <taxon>Pezizomycotina</taxon>
        <taxon>Dothideomycetes</taxon>
        <taxon>Dothideomycetidae</taxon>
        <taxon>Mycosphaerellales</taxon>
        <taxon>Teratosphaeriaceae</taxon>
        <taxon>Hortaea</taxon>
    </lineage>
</organism>
<name>A0A1Z5SV29_HORWE</name>
<dbReference type="STRING" id="1157616.A0A1Z5SV29"/>
<dbReference type="PANTHER" id="PTHR14145:SF2">
    <property type="entry name" value="COP9 SIGNALOSOME COMPLEX SUBUNIT 1"/>
    <property type="match status" value="1"/>
</dbReference>
<dbReference type="InterPro" id="IPR019585">
    <property type="entry name" value="Rpn7/CSN1"/>
</dbReference>
<dbReference type="OrthoDB" id="422427at2759"/>
<evidence type="ECO:0000256" key="3">
    <source>
        <dbReference type="ARBA" id="ARBA00008793"/>
    </source>
</evidence>
<gene>
    <name evidence="9" type="ORF">BTJ68_13356</name>
</gene>
<dbReference type="SMART" id="SM00088">
    <property type="entry name" value="PINT"/>
    <property type="match status" value="1"/>
</dbReference>
<evidence type="ECO:0000259" key="8">
    <source>
        <dbReference type="PROSITE" id="PS50250"/>
    </source>
</evidence>
<dbReference type="PANTHER" id="PTHR14145">
    <property type="entry name" value="26S PROTESOME SUBUNIT 6"/>
    <property type="match status" value="1"/>
</dbReference>
<dbReference type="Gene3D" id="1.25.40.570">
    <property type="match status" value="1"/>
</dbReference>
<evidence type="ECO:0000256" key="7">
    <source>
        <dbReference type="SAM" id="MobiDB-lite"/>
    </source>
</evidence>
<evidence type="ECO:0000313" key="10">
    <source>
        <dbReference type="Proteomes" id="UP000194280"/>
    </source>
</evidence>
<dbReference type="EMBL" id="MUNK01000235">
    <property type="protein sequence ID" value="OTA24662.1"/>
    <property type="molecule type" value="Genomic_DNA"/>
</dbReference>
<keyword evidence="5" id="KW-0736">Signalosome</keyword>
<dbReference type="PROSITE" id="PS50250">
    <property type="entry name" value="PCI"/>
    <property type="match status" value="1"/>
</dbReference>
<keyword evidence="6" id="KW-0539">Nucleus</keyword>
<accession>A0A1Z5SV29</accession>
<keyword evidence="10" id="KW-1185">Reference proteome</keyword>
<evidence type="ECO:0000256" key="4">
    <source>
        <dbReference type="ARBA" id="ARBA00022490"/>
    </source>
</evidence>
<dbReference type="Proteomes" id="UP000194280">
    <property type="component" value="Unassembled WGS sequence"/>
</dbReference>
<reference evidence="9 10" key="1">
    <citation type="submission" date="2017-01" db="EMBL/GenBank/DDBJ databases">
        <title>The recent genome duplication of the halophilic yeast Hortaea werneckii: insights from long-read sequencing.</title>
        <authorList>
            <person name="Sinha S."/>
            <person name="Flibotte S."/>
            <person name="Neira M."/>
            <person name="Lenassi M."/>
            <person name="Gostincar C."/>
            <person name="Stajich J.E."/>
            <person name="Nislow C.E."/>
        </authorList>
    </citation>
    <scope>NUCLEOTIDE SEQUENCE [LARGE SCALE GENOMIC DNA]</scope>
    <source>
        <strain evidence="9 10">EXF-2000</strain>
    </source>
</reference>
<dbReference type="Pfam" id="PF01399">
    <property type="entry name" value="PCI"/>
    <property type="match status" value="1"/>
</dbReference>
<dbReference type="AlphaFoldDB" id="A0A1Z5SV29"/>
<dbReference type="InterPro" id="IPR036390">
    <property type="entry name" value="WH_DNA-bd_sf"/>
</dbReference>
<dbReference type="InParanoid" id="A0A1Z5SV29"/>
<evidence type="ECO:0000256" key="2">
    <source>
        <dbReference type="ARBA" id="ARBA00004496"/>
    </source>
</evidence>
<feature type="domain" description="PCI" evidence="8">
    <location>
        <begin position="214"/>
        <end position="405"/>
    </location>
</feature>
<feature type="region of interest" description="Disordered" evidence="7">
    <location>
        <begin position="1"/>
        <end position="25"/>
    </location>
</feature>